<dbReference type="SUPFAM" id="SSF52540">
    <property type="entry name" value="P-loop containing nucleoside triphosphate hydrolases"/>
    <property type="match status" value="1"/>
</dbReference>
<feature type="domain" description="ATPase AAA-type core" evidence="1">
    <location>
        <begin position="46"/>
        <end position="300"/>
    </location>
</feature>
<dbReference type="Pfam" id="PF13304">
    <property type="entry name" value="AAA_21"/>
    <property type="match status" value="1"/>
</dbReference>
<evidence type="ECO:0000313" key="3">
    <source>
        <dbReference type="Proteomes" id="UP000198995"/>
    </source>
</evidence>
<evidence type="ECO:0000313" key="2">
    <source>
        <dbReference type="EMBL" id="SDD05009.1"/>
    </source>
</evidence>
<dbReference type="InterPro" id="IPR027417">
    <property type="entry name" value="P-loop_NTPase"/>
</dbReference>
<accession>A0A1G6RK32</accession>
<name>A0A1G6RK32_PEPNI</name>
<dbReference type="PANTHER" id="PTHR43581">
    <property type="entry name" value="ATP/GTP PHOSPHATASE"/>
    <property type="match status" value="1"/>
</dbReference>
<evidence type="ECO:0000259" key="1">
    <source>
        <dbReference type="Pfam" id="PF13304"/>
    </source>
</evidence>
<dbReference type="RefSeq" id="WP_091790752.1">
    <property type="nucleotide sequence ID" value="NZ_FNAF01000001.1"/>
</dbReference>
<dbReference type="Gene3D" id="3.40.50.300">
    <property type="entry name" value="P-loop containing nucleotide triphosphate hydrolases"/>
    <property type="match status" value="1"/>
</dbReference>
<protein>
    <submittedName>
        <fullName evidence="2">ATPase/GTPase, AAA15 family</fullName>
    </submittedName>
</protein>
<sequence length="553" mass="62651">MKNYDLDPLELGYKSNKEVRLSAINSIFIENFRTLKNREIPLGKNITLITGKNGTMKSSILGLIAHPFSSPNNAKDIFGLPLKTSMSDVFRLSLEKDEILYRYYLNATTIKGEKISEVIRVYPRLTETDQRHRVTVGKDNKKGRGNFLLNTSYTNFLRLFPIINTEASEVDLNSTMSSDTEEFITSGYLNIMQREAFRVITPVSDSKKSAGKNTIGPKDALYDFNSISSGEDSLGYILCKMAAFQDNKVDDGALEGIFCIDEIEAGLHPIAQENLFDFLLNWSIANKIQVVATTHSLYLIQHALSKQKKLKLDDSITINMISTAFVDNDNYIIRTNPSYGIAYKELTLKEPEDLNNLSKVNIICEDKKAETLIRRVLKKKEINQSLEYITALKDNQAGNSYQSLNALIKNGPKLFSNSIVIYDPDVDSKAIPKKSVSTLQIPSFCVNQNLCIELSIVQAINDLDGSSPFFKKNNKEKAVFLNEFSKYNLFTKIGNLSARDTQSAKKWAQSDKKFNTYITWFVNNTNLFNTFRRNLMECINQKRKALSLPEFDI</sequence>
<keyword evidence="3" id="KW-1185">Reference proteome</keyword>
<gene>
    <name evidence="2" type="ORF">SAMN04489866_10150</name>
</gene>
<dbReference type="InterPro" id="IPR003959">
    <property type="entry name" value="ATPase_AAA_core"/>
</dbReference>
<dbReference type="GO" id="GO:0005524">
    <property type="term" value="F:ATP binding"/>
    <property type="evidence" value="ECO:0007669"/>
    <property type="project" value="InterPro"/>
</dbReference>
<dbReference type="OrthoDB" id="1803022at2"/>
<dbReference type="InterPro" id="IPR051396">
    <property type="entry name" value="Bact_Antivir_Def_Nuclease"/>
</dbReference>
<organism evidence="2 3">
    <name type="scientific">Peptococcus niger</name>
    <dbReference type="NCBI Taxonomy" id="2741"/>
    <lineage>
        <taxon>Bacteria</taxon>
        <taxon>Bacillati</taxon>
        <taxon>Bacillota</taxon>
        <taxon>Clostridia</taxon>
        <taxon>Eubacteriales</taxon>
        <taxon>Peptococcaceae</taxon>
        <taxon>Peptococcus</taxon>
    </lineage>
</organism>
<dbReference type="Proteomes" id="UP000198995">
    <property type="component" value="Unassembled WGS sequence"/>
</dbReference>
<dbReference type="GO" id="GO:0016887">
    <property type="term" value="F:ATP hydrolysis activity"/>
    <property type="evidence" value="ECO:0007669"/>
    <property type="project" value="InterPro"/>
</dbReference>
<dbReference type="EMBL" id="FNAF01000001">
    <property type="protein sequence ID" value="SDD05009.1"/>
    <property type="molecule type" value="Genomic_DNA"/>
</dbReference>
<dbReference type="STRING" id="2741.SAMN04489866_10150"/>
<proteinExistence type="predicted"/>
<dbReference type="AlphaFoldDB" id="A0A1G6RK32"/>
<dbReference type="PANTHER" id="PTHR43581:SF2">
    <property type="entry name" value="EXCINUCLEASE ATPASE SUBUNIT"/>
    <property type="match status" value="1"/>
</dbReference>
<reference evidence="2 3" key="1">
    <citation type="submission" date="2016-10" db="EMBL/GenBank/DDBJ databases">
        <authorList>
            <person name="de Groot N.N."/>
        </authorList>
    </citation>
    <scope>NUCLEOTIDE SEQUENCE [LARGE SCALE GENOMIC DNA]</scope>
    <source>
        <strain evidence="2 3">DSM 20475</strain>
    </source>
</reference>